<evidence type="ECO:0000256" key="1">
    <source>
        <dbReference type="ARBA" id="ARBA00009477"/>
    </source>
</evidence>
<dbReference type="SUPFAM" id="SSF111369">
    <property type="entry name" value="HlyD-like secretion proteins"/>
    <property type="match status" value="1"/>
</dbReference>
<evidence type="ECO:0000256" key="3">
    <source>
        <dbReference type="SAM" id="Phobius"/>
    </source>
</evidence>
<evidence type="ECO:0000256" key="2">
    <source>
        <dbReference type="SAM" id="MobiDB-lite"/>
    </source>
</evidence>
<evidence type="ECO:0000259" key="5">
    <source>
        <dbReference type="Pfam" id="PF25973"/>
    </source>
</evidence>
<dbReference type="Pfam" id="PF25954">
    <property type="entry name" value="Beta-barrel_RND_2"/>
    <property type="match status" value="1"/>
</dbReference>
<dbReference type="Gene3D" id="2.40.30.170">
    <property type="match status" value="1"/>
</dbReference>
<reference evidence="8" key="1">
    <citation type="journal article" date="2019" name="Int. J. Syst. Evol. Microbiol.">
        <title>The Global Catalogue of Microorganisms (GCM) 10K type strain sequencing project: providing services to taxonomists for standard genome sequencing and annotation.</title>
        <authorList>
            <consortium name="The Broad Institute Genomics Platform"/>
            <consortium name="The Broad Institute Genome Sequencing Center for Infectious Disease"/>
            <person name="Wu L."/>
            <person name="Ma J."/>
        </authorList>
    </citation>
    <scope>NUCLEOTIDE SEQUENCE [LARGE SCALE GENOMIC DNA]</scope>
    <source>
        <strain evidence="8">CCUG 39402</strain>
    </source>
</reference>
<dbReference type="RefSeq" id="WP_371437754.1">
    <property type="nucleotide sequence ID" value="NZ_JBHSRS010000013.1"/>
</dbReference>
<evidence type="ECO:0000313" key="8">
    <source>
        <dbReference type="Proteomes" id="UP001596270"/>
    </source>
</evidence>
<dbReference type="Pfam" id="PF25973">
    <property type="entry name" value="BSH_CzcB"/>
    <property type="match status" value="1"/>
</dbReference>
<feature type="domain" description="YknX-like C-terminal permuted SH3-like" evidence="6">
    <location>
        <begin position="331"/>
        <end position="397"/>
    </location>
</feature>
<evidence type="ECO:0000259" key="4">
    <source>
        <dbReference type="Pfam" id="PF25954"/>
    </source>
</evidence>
<dbReference type="PANTHER" id="PTHR30469">
    <property type="entry name" value="MULTIDRUG RESISTANCE PROTEIN MDTA"/>
    <property type="match status" value="1"/>
</dbReference>
<dbReference type="InterPro" id="IPR058637">
    <property type="entry name" value="YknX-like_C"/>
</dbReference>
<dbReference type="NCBIfam" id="TIGR01730">
    <property type="entry name" value="RND_mfp"/>
    <property type="match status" value="1"/>
</dbReference>
<dbReference type="InterPro" id="IPR058792">
    <property type="entry name" value="Beta-barrel_RND_2"/>
</dbReference>
<keyword evidence="8" id="KW-1185">Reference proteome</keyword>
<dbReference type="Gene3D" id="1.10.287.470">
    <property type="entry name" value="Helix hairpin bin"/>
    <property type="match status" value="1"/>
</dbReference>
<keyword evidence="3" id="KW-0472">Membrane</keyword>
<accession>A0ABW1TSN7</accession>
<dbReference type="Gene3D" id="2.40.420.20">
    <property type="match status" value="1"/>
</dbReference>
<sequence>MSEERHSQLALHPVAPGESGELLKRGQVVRRTRIAVLIVLVILAIGAGRTVVSRVLNTRALEAGAAEHNKQYVKTTVARASDAGQTLALPGTLQGFIQSPIYARAGGYVKRWTKDIGARVTKGELLAEIETPEIDQQLSQAIAARQQAAASLELAQSTSVRWEALRKKDAVSQQELDERRSASTQAVANLAAAEANVQRLRQLENFKRILAPTDGVITRRNVDTGDLIDAGAGGGLTRALFVVTQTDPLRLYVNVPQTYAQLVKPGQSVVVTQAELRGQKFQGQVARTAASIDATSRSMQVEVSLPNAAGTLLPGAFVQVALPLVASRGFSIPNNALVIRGDGVKVAVVDAQGRVHMKPIQLGRNYGEKVEVTDGLADGDRLVLNPSDSLAEGDEVSFVAADDDKPKQVVADKGKAADPRKVVP</sequence>
<protein>
    <submittedName>
        <fullName evidence="7">Efflux RND transporter periplasmic adaptor subunit</fullName>
    </submittedName>
</protein>
<dbReference type="InterPro" id="IPR006143">
    <property type="entry name" value="RND_pump_MFP"/>
</dbReference>
<name>A0ABW1TSN7_9BURK</name>
<dbReference type="PANTHER" id="PTHR30469:SF37">
    <property type="entry name" value="RAGD PROTEIN"/>
    <property type="match status" value="1"/>
</dbReference>
<evidence type="ECO:0000313" key="7">
    <source>
        <dbReference type="EMBL" id="MFC6280606.1"/>
    </source>
</evidence>
<dbReference type="Proteomes" id="UP001596270">
    <property type="component" value="Unassembled WGS sequence"/>
</dbReference>
<evidence type="ECO:0000259" key="6">
    <source>
        <dbReference type="Pfam" id="PF25989"/>
    </source>
</evidence>
<keyword evidence="3" id="KW-1133">Transmembrane helix</keyword>
<dbReference type="EMBL" id="JBHSRS010000013">
    <property type="protein sequence ID" value="MFC6280606.1"/>
    <property type="molecule type" value="Genomic_DNA"/>
</dbReference>
<dbReference type="Gene3D" id="2.40.50.100">
    <property type="match status" value="1"/>
</dbReference>
<keyword evidence="3" id="KW-0812">Transmembrane</keyword>
<gene>
    <name evidence="7" type="ORF">ACFQND_05105</name>
</gene>
<organism evidence="7 8">
    <name type="scientific">Polaromonas aquatica</name>
    <dbReference type="NCBI Taxonomy" id="332657"/>
    <lineage>
        <taxon>Bacteria</taxon>
        <taxon>Pseudomonadati</taxon>
        <taxon>Pseudomonadota</taxon>
        <taxon>Betaproteobacteria</taxon>
        <taxon>Burkholderiales</taxon>
        <taxon>Comamonadaceae</taxon>
        <taxon>Polaromonas</taxon>
    </lineage>
</organism>
<dbReference type="Pfam" id="PF25989">
    <property type="entry name" value="YknX_C"/>
    <property type="match status" value="1"/>
</dbReference>
<feature type="region of interest" description="Disordered" evidence="2">
    <location>
        <begin position="402"/>
        <end position="424"/>
    </location>
</feature>
<comment type="caution">
    <text evidence="7">The sequence shown here is derived from an EMBL/GenBank/DDBJ whole genome shotgun (WGS) entry which is preliminary data.</text>
</comment>
<feature type="transmembrane region" description="Helical" evidence="3">
    <location>
        <begin position="34"/>
        <end position="52"/>
    </location>
</feature>
<comment type="similarity">
    <text evidence="1">Belongs to the membrane fusion protein (MFP) (TC 8.A.1) family.</text>
</comment>
<proteinExistence type="inferred from homology"/>
<dbReference type="InterPro" id="IPR058647">
    <property type="entry name" value="BSH_CzcB-like"/>
</dbReference>
<feature type="domain" description="CusB-like beta-barrel" evidence="4">
    <location>
        <begin position="252"/>
        <end position="322"/>
    </location>
</feature>
<feature type="domain" description="CzcB-like barrel-sandwich hybrid" evidence="5">
    <location>
        <begin position="101"/>
        <end position="230"/>
    </location>
</feature>